<reference evidence="1" key="1">
    <citation type="submission" date="2021-01" db="EMBL/GenBank/DDBJ databases">
        <title>Modified the classification status of verrucomicrobia.</title>
        <authorList>
            <person name="Feng X."/>
        </authorList>
    </citation>
    <scope>NUCLEOTIDE SEQUENCE</scope>
    <source>
        <strain evidence="1">KCTC 22041</strain>
    </source>
</reference>
<accession>A0A934S1G4</accession>
<keyword evidence="2" id="KW-1185">Reference proteome</keyword>
<dbReference type="EMBL" id="JAENIJ010000004">
    <property type="protein sequence ID" value="MBK1881485.1"/>
    <property type="molecule type" value="Genomic_DNA"/>
</dbReference>
<gene>
    <name evidence="1" type="ORF">JIN85_03600</name>
</gene>
<protein>
    <submittedName>
        <fullName evidence="1">Uncharacterized protein</fullName>
    </submittedName>
</protein>
<name>A0A934S1G4_9BACT</name>
<proteinExistence type="predicted"/>
<dbReference type="RefSeq" id="WP_200267740.1">
    <property type="nucleotide sequence ID" value="NZ_JAENIJ010000004.1"/>
</dbReference>
<comment type="caution">
    <text evidence="1">The sequence shown here is derived from an EMBL/GenBank/DDBJ whole genome shotgun (WGS) entry which is preliminary data.</text>
</comment>
<dbReference type="AlphaFoldDB" id="A0A934S1G4"/>
<evidence type="ECO:0000313" key="2">
    <source>
        <dbReference type="Proteomes" id="UP000603141"/>
    </source>
</evidence>
<evidence type="ECO:0000313" key="1">
    <source>
        <dbReference type="EMBL" id="MBK1881485.1"/>
    </source>
</evidence>
<organism evidence="1 2">
    <name type="scientific">Luteolibacter pohnpeiensis</name>
    <dbReference type="NCBI Taxonomy" id="454153"/>
    <lineage>
        <taxon>Bacteria</taxon>
        <taxon>Pseudomonadati</taxon>
        <taxon>Verrucomicrobiota</taxon>
        <taxon>Verrucomicrobiia</taxon>
        <taxon>Verrucomicrobiales</taxon>
        <taxon>Verrucomicrobiaceae</taxon>
        <taxon>Luteolibacter</taxon>
    </lineage>
</organism>
<dbReference type="Proteomes" id="UP000603141">
    <property type="component" value="Unassembled WGS sequence"/>
</dbReference>
<sequence length="186" mass="19497">MSGLASPDAGKTFGIIGLNRVGIPGPSEVAIQLLGLLDEDPALVGGAMVKILPVGDPVAFEHEVEDSEELDTAASRHVVNGFSGLACDGLLEIHSSPGSKIWIEGEATPRLLRAITELRSKYRIDQTGGVSGAPSHVYLRRVAAGHRWSLQLHLPECDFDAGAAQAVARFIAGIFKSHAALGTPVC</sequence>